<accession>A0A2H4UVZ1</accession>
<protein>
    <submittedName>
        <fullName evidence="1">Uncharacterized protein</fullName>
    </submittedName>
</protein>
<dbReference type="Proteomes" id="UP000240325">
    <property type="component" value="Segment"/>
</dbReference>
<keyword evidence="2" id="KW-1185">Reference proteome</keyword>
<evidence type="ECO:0000313" key="1">
    <source>
        <dbReference type="EMBL" id="ATZ81108.1"/>
    </source>
</evidence>
<organism evidence="1">
    <name type="scientific">Bodo saltans virus</name>
    <dbReference type="NCBI Taxonomy" id="2024608"/>
    <lineage>
        <taxon>Viruses</taxon>
        <taxon>Varidnaviria</taxon>
        <taxon>Bamfordvirae</taxon>
        <taxon>Nucleocytoviricota</taxon>
        <taxon>Megaviricetes</taxon>
        <taxon>Imitervirales</taxon>
        <taxon>Mimiviridae</taxon>
        <taxon>Klosneuvirinae</taxon>
        <taxon>Theiavirus</taxon>
        <taxon>Theiavirus salishense</taxon>
    </lineage>
</organism>
<reference evidence="1" key="1">
    <citation type="journal article" date="2017" name="Elife">
        <title>The kinetoplastid-infecting Bodo saltans virus (BsV), a window into the most abundant giant viruses in the sea.</title>
        <authorList>
            <person name="Deeg C.M."/>
            <person name="Chow C.-E.T."/>
            <person name="Suttle C.A."/>
        </authorList>
    </citation>
    <scope>NUCLEOTIDE SEQUENCE</scope>
    <source>
        <strain evidence="1">NG1</strain>
    </source>
</reference>
<evidence type="ECO:0000313" key="2">
    <source>
        <dbReference type="Proteomes" id="UP000240325"/>
    </source>
</evidence>
<sequence length="135" mass="16406">MDKNKKIEALYKLIGCDKLANDKFKDEYRIYFNLDDYDNNIPNLGQFVNKPPLESKDKKRFDFWKAFCTKYPNSDNKEFQKIYLTINKDCIQYCAHFEIHNIEKDEFDDLMKFGLPDIYSNTKLCNDYKEWLYLF</sequence>
<gene>
    <name evidence="1" type="ORF">BMW23_1064</name>
</gene>
<dbReference type="EMBL" id="MF782455">
    <property type="protein sequence ID" value="ATZ81108.1"/>
    <property type="molecule type" value="Genomic_DNA"/>
</dbReference>
<name>A0A2H4UVZ1_9VIRU</name>
<proteinExistence type="predicted"/>